<dbReference type="Pfam" id="PF04657">
    <property type="entry name" value="DMT_YdcZ"/>
    <property type="match status" value="1"/>
</dbReference>
<sequence>MPAPIWRLLARPFVAGTCLPRKTATNGQLAKQVSGTLSAALISFLVGRLAQLMALPARAAQPRRAQELELVALTRRPARAFFLFAAFAGPRLGSLQLRALSLPGQPGMALTISDGSVIVRRHSALASAPGC</sequence>
<evidence type="ECO:0000313" key="1">
    <source>
        <dbReference type="EMBL" id="WPC05730.1"/>
    </source>
</evidence>
<organism evidence="1 2">
    <name type="scientific">Pseudomonas benzenivorans</name>
    <dbReference type="NCBI Taxonomy" id="556533"/>
    <lineage>
        <taxon>Bacteria</taxon>
        <taxon>Pseudomonadati</taxon>
        <taxon>Pseudomonadota</taxon>
        <taxon>Gammaproteobacteria</taxon>
        <taxon>Pseudomonadales</taxon>
        <taxon>Pseudomonadaceae</taxon>
        <taxon>Pseudomonas</taxon>
    </lineage>
</organism>
<accession>A0ABZ0PX18</accession>
<dbReference type="Proteomes" id="UP001305928">
    <property type="component" value="Chromosome"/>
</dbReference>
<dbReference type="InterPro" id="IPR006750">
    <property type="entry name" value="YdcZ"/>
</dbReference>
<keyword evidence="2" id="KW-1185">Reference proteome</keyword>
<evidence type="ECO:0000313" key="2">
    <source>
        <dbReference type="Proteomes" id="UP001305928"/>
    </source>
</evidence>
<dbReference type="EMBL" id="CP137892">
    <property type="protein sequence ID" value="WPC05730.1"/>
    <property type="molecule type" value="Genomic_DNA"/>
</dbReference>
<gene>
    <name evidence="1" type="ORF">SBP02_02930</name>
</gene>
<name>A0ABZ0PX18_9PSED</name>
<dbReference type="RefSeq" id="WP_318644921.1">
    <property type="nucleotide sequence ID" value="NZ_CP137892.1"/>
</dbReference>
<proteinExistence type="predicted"/>
<reference evidence="1 2" key="1">
    <citation type="submission" date="2023-11" db="EMBL/GenBank/DDBJ databases">
        <title>Complete genome of Pseudomonas benzenivorans BA3361.</title>
        <authorList>
            <person name="Shin S.Y."/>
            <person name="Song J."/>
            <person name="Kang H."/>
        </authorList>
    </citation>
    <scope>NUCLEOTIDE SEQUENCE [LARGE SCALE GENOMIC DNA]</scope>
    <source>
        <strain evidence="1 2">HNIBRBA3361</strain>
    </source>
</reference>
<protein>
    <submittedName>
        <fullName evidence="1">DMT family transporter</fullName>
    </submittedName>
</protein>